<name>A0A1E7F5Q0_9STRA</name>
<dbReference type="OrthoDB" id="40334at2759"/>
<evidence type="ECO:0000256" key="1">
    <source>
        <dbReference type="SAM" id="SignalP"/>
    </source>
</evidence>
<dbReference type="KEGG" id="fcy:FRACYDRAFT_171004"/>
<feature type="signal peptide" evidence="1">
    <location>
        <begin position="1"/>
        <end position="16"/>
    </location>
</feature>
<evidence type="ECO:0000313" key="2">
    <source>
        <dbReference type="EMBL" id="OEU13470.1"/>
    </source>
</evidence>
<reference evidence="2 3" key="1">
    <citation type="submission" date="2016-09" db="EMBL/GenBank/DDBJ databases">
        <title>Extensive genetic diversity and differential bi-allelic expression allows diatom success in the polar Southern Ocean.</title>
        <authorList>
            <consortium name="DOE Joint Genome Institute"/>
            <person name="Mock T."/>
            <person name="Otillar R.P."/>
            <person name="Strauss J."/>
            <person name="Dupont C."/>
            <person name="Frickenhaus S."/>
            <person name="Maumus F."/>
            <person name="Mcmullan M."/>
            <person name="Sanges R."/>
            <person name="Schmutz J."/>
            <person name="Toseland A."/>
            <person name="Valas R."/>
            <person name="Veluchamy A."/>
            <person name="Ward B.J."/>
            <person name="Allen A."/>
            <person name="Barry K."/>
            <person name="Falciatore A."/>
            <person name="Ferrante M."/>
            <person name="Fortunato A.E."/>
            <person name="Gloeckner G."/>
            <person name="Gruber A."/>
            <person name="Hipkin R."/>
            <person name="Janech M."/>
            <person name="Kroth P."/>
            <person name="Leese F."/>
            <person name="Lindquist E."/>
            <person name="Lyon B.R."/>
            <person name="Martin J."/>
            <person name="Mayer C."/>
            <person name="Parker M."/>
            <person name="Quesneville H."/>
            <person name="Raymond J."/>
            <person name="Uhlig C."/>
            <person name="Valentin K.U."/>
            <person name="Worden A.Z."/>
            <person name="Armbrust E.V."/>
            <person name="Bowler C."/>
            <person name="Green B."/>
            <person name="Moulton V."/>
            <person name="Van Oosterhout C."/>
            <person name="Grigoriev I."/>
        </authorList>
    </citation>
    <scope>NUCLEOTIDE SEQUENCE [LARGE SCALE GENOMIC DNA]</scope>
    <source>
        <strain evidence="2 3">CCMP1102</strain>
    </source>
</reference>
<evidence type="ECO:0000313" key="3">
    <source>
        <dbReference type="Proteomes" id="UP000095751"/>
    </source>
</evidence>
<dbReference type="Proteomes" id="UP000095751">
    <property type="component" value="Unassembled WGS sequence"/>
</dbReference>
<gene>
    <name evidence="2" type="ORF">FRACYDRAFT_171004</name>
</gene>
<dbReference type="EMBL" id="KV784361">
    <property type="protein sequence ID" value="OEU13470.1"/>
    <property type="molecule type" value="Genomic_DNA"/>
</dbReference>
<proteinExistence type="predicted"/>
<keyword evidence="1" id="KW-0732">Signal</keyword>
<protein>
    <submittedName>
        <fullName evidence="2">Uncharacterized protein</fullName>
    </submittedName>
</protein>
<feature type="chain" id="PRO_5009192687" evidence="1">
    <location>
        <begin position="17"/>
        <end position="148"/>
    </location>
</feature>
<keyword evidence="3" id="KW-1185">Reference proteome</keyword>
<accession>A0A1E7F5Q0</accession>
<dbReference type="InParanoid" id="A0A1E7F5Q0"/>
<organism evidence="2 3">
    <name type="scientific">Fragilariopsis cylindrus CCMP1102</name>
    <dbReference type="NCBI Taxonomy" id="635003"/>
    <lineage>
        <taxon>Eukaryota</taxon>
        <taxon>Sar</taxon>
        <taxon>Stramenopiles</taxon>
        <taxon>Ochrophyta</taxon>
        <taxon>Bacillariophyta</taxon>
        <taxon>Bacillariophyceae</taxon>
        <taxon>Bacillariophycidae</taxon>
        <taxon>Bacillariales</taxon>
        <taxon>Bacillariaceae</taxon>
        <taxon>Fragilariopsis</taxon>
    </lineage>
</organism>
<dbReference type="AlphaFoldDB" id="A0A1E7F5Q0"/>
<sequence>MLFGLGAWATLPAVIGGYIGNPFVPQDWIEDALAVGQRKNRWPDTALELSQDGTSVQANKFSELPVVGTWPRRPLELATLRLQSMVGISLKEWKKLAPDQEALDGGVLTQLGGCVVVDGSTLEILYDWKDPGICAVANFEDVVKKLKA</sequence>